<accession>A0ABT5YE75</accession>
<organism evidence="7 8">
    <name type="scientific">Marinobacter iranensis</name>
    <dbReference type="NCBI Taxonomy" id="2962607"/>
    <lineage>
        <taxon>Bacteria</taxon>
        <taxon>Pseudomonadati</taxon>
        <taxon>Pseudomonadota</taxon>
        <taxon>Gammaproteobacteria</taxon>
        <taxon>Pseudomonadales</taxon>
        <taxon>Marinobacteraceae</taxon>
        <taxon>Marinobacter</taxon>
    </lineage>
</organism>
<dbReference type="CDD" id="cd07185">
    <property type="entry name" value="OmpA_C-like"/>
    <property type="match status" value="1"/>
</dbReference>
<evidence type="ECO:0000256" key="2">
    <source>
        <dbReference type="ARBA" id="ARBA00023136"/>
    </source>
</evidence>
<dbReference type="InterPro" id="IPR006664">
    <property type="entry name" value="OMP_bac"/>
</dbReference>
<sequence>MNKRNMTLGIAVSFSVLMAGCASTPQDNAKVDEARAAYDEIKNDPDVVRSGDRQLSDAREELTRAENLLDEGAEIVRIEHAAYLANRHAQIAGEQGKHAELQQQIDSAEERRKELELQMRANEAQQARREAKELRLQMEAMQAEQTDRGMVLTLGDVLFDLNRAELKSSGESTVRRLAEFMNEYENRRVRVEGYTDSTGEASYNQGLSERRAQTVRDTLVDMGISRSRVETKGFGEQFPVASNDSSGGRQQNRRVEIVISDEEGNIETREN</sequence>
<feature type="domain" description="OmpA-like" evidence="6">
    <location>
        <begin position="146"/>
        <end position="263"/>
    </location>
</feature>
<dbReference type="Gene3D" id="3.30.1330.60">
    <property type="entry name" value="OmpA-like domain"/>
    <property type="match status" value="1"/>
</dbReference>
<evidence type="ECO:0000256" key="5">
    <source>
        <dbReference type="SAM" id="MobiDB-lite"/>
    </source>
</evidence>
<comment type="subcellular location">
    <subcellularLocation>
        <location evidence="1">Cell outer membrane</location>
    </subcellularLocation>
</comment>
<gene>
    <name evidence="7" type="ORF">NLU14_17280</name>
</gene>
<feature type="coiled-coil region" evidence="4">
    <location>
        <begin position="48"/>
        <end position="144"/>
    </location>
</feature>
<reference evidence="7" key="1">
    <citation type="submission" date="2022-07" db="EMBL/GenBank/DDBJ databases">
        <title>Marinobacter iranensis a new bacterium isolate from a hipersaline lake in Iran.</title>
        <authorList>
            <person name="Mohammad A.M.A."/>
            <person name="Cristina S.-P."/>
            <person name="Antonio V."/>
        </authorList>
    </citation>
    <scope>NUCLEOTIDE SEQUENCE</scope>
    <source>
        <strain evidence="7">71-i</strain>
    </source>
</reference>
<protein>
    <submittedName>
        <fullName evidence="7">OmpA family protein</fullName>
    </submittedName>
</protein>
<keyword evidence="4" id="KW-0175">Coiled coil</keyword>
<evidence type="ECO:0000259" key="6">
    <source>
        <dbReference type="PROSITE" id="PS51123"/>
    </source>
</evidence>
<dbReference type="PRINTS" id="PR01021">
    <property type="entry name" value="OMPADOMAIN"/>
</dbReference>
<dbReference type="PROSITE" id="PS51123">
    <property type="entry name" value="OMPA_2"/>
    <property type="match status" value="1"/>
</dbReference>
<dbReference type="PROSITE" id="PS51257">
    <property type="entry name" value="PROKAR_LIPOPROTEIN"/>
    <property type="match status" value="1"/>
</dbReference>
<evidence type="ECO:0000313" key="8">
    <source>
        <dbReference type="Proteomes" id="UP001143391"/>
    </source>
</evidence>
<proteinExistence type="predicted"/>
<dbReference type="PRINTS" id="PR01023">
    <property type="entry name" value="NAFLGMOTY"/>
</dbReference>
<dbReference type="PANTHER" id="PTHR30329">
    <property type="entry name" value="STATOR ELEMENT OF FLAGELLAR MOTOR COMPLEX"/>
    <property type="match status" value="1"/>
</dbReference>
<dbReference type="InterPro" id="IPR025511">
    <property type="entry name" value="DUF4398"/>
</dbReference>
<dbReference type="Pfam" id="PF14346">
    <property type="entry name" value="DUF4398"/>
    <property type="match status" value="1"/>
</dbReference>
<dbReference type="SUPFAM" id="SSF103088">
    <property type="entry name" value="OmpA-like"/>
    <property type="match status" value="1"/>
</dbReference>
<feature type="compositionally biased region" description="Polar residues" evidence="5">
    <location>
        <begin position="240"/>
        <end position="250"/>
    </location>
</feature>
<dbReference type="EMBL" id="JANCMW010000012">
    <property type="protein sequence ID" value="MDF0751986.1"/>
    <property type="molecule type" value="Genomic_DNA"/>
</dbReference>
<evidence type="ECO:0000256" key="3">
    <source>
        <dbReference type="PROSITE-ProRule" id="PRU00473"/>
    </source>
</evidence>
<keyword evidence="8" id="KW-1185">Reference proteome</keyword>
<evidence type="ECO:0000256" key="1">
    <source>
        <dbReference type="ARBA" id="ARBA00004442"/>
    </source>
</evidence>
<name>A0ABT5YE75_9GAMM</name>
<evidence type="ECO:0000313" key="7">
    <source>
        <dbReference type="EMBL" id="MDF0751986.1"/>
    </source>
</evidence>
<evidence type="ECO:0000256" key="4">
    <source>
        <dbReference type="SAM" id="Coils"/>
    </source>
</evidence>
<keyword evidence="2 3" id="KW-0472">Membrane</keyword>
<dbReference type="InterPro" id="IPR006665">
    <property type="entry name" value="OmpA-like"/>
</dbReference>
<comment type="caution">
    <text evidence="7">The sequence shown here is derived from an EMBL/GenBank/DDBJ whole genome shotgun (WGS) entry which is preliminary data.</text>
</comment>
<dbReference type="RefSeq" id="WP_275708819.1">
    <property type="nucleotide sequence ID" value="NZ_JANCMW010000012.1"/>
</dbReference>
<dbReference type="Pfam" id="PF00691">
    <property type="entry name" value="OmpA"/>
    <property type="match status" value="1"/>
</dbReference>
<dbReference type="Proteomes" id="UP001143391">
    <property type="component" value="Unassembled WGS sequence"/>
</dbReference>
<feature type="region of interest" description="Disordered" evidence="5">
    <location>
        <begin position="237"/>
        <end position="271"/>
    </location>
</feature>
<dbReference type="PANTHER" id="PTHR30329:SF20">
    <property type="entry name" value="EXPORTED PROTEIN"/>
    <property type="match status" value="1"/>
</dbReference>
<dbReference type="InterPro" id="IPR050330">
    <property type="entry name" value="Bact_OuterMem_StrucFunc"/>
</dbReference>
<dbReference type="InterPro" id="IPR036737">
    <property type="entry name" value="OmpA-like_sf"/>
</dbReference>